<sequence>MSTNETHDRPTRRRLLQSVGIVGLTGLAGCQDIAGSGSDGSYPDGRIEVIVPWSQGGGTDRATRATTPTWAETLGADFVVQNYSGGSTQVGGERLYNADPDGYTVAMWNMPQMQATWLFQDAPYGMDDFDYVGTHHLDPTMWFAPPGSPYEDMAEFIEYARENEVTVGTTAAIGNTALSALLVEDTYDDLEFNLVNLEGGTPTRQATLAGDVDAAVNQPWAFNPDHVGDVIALGTHDSGGQELWPAPAFGELGLDEIPLVEEGFGQWKLIVAPGGLEDEYPDRYEALVDSYAEVFERDAFHARAEEQGGLDEILEYNDPESTATEVESYSEFMEEFEPLFDRF</sequence>
<dbReference type="Proteomes" id="UP000308037">
    <property type="component" value="Unassembled WGS sequence"/>
</dbReference>
<name>A0A4U5JCA0_9EURY</name>
<dbReference type="PANTHER" id="PTHR42928">
    <property type="entry name" value="TRICARBOXYLATE-BINDING PROTEIN"/>
    <property type="match status" value="1"/>
</dbReference>
<dbReference type="Pfam" id="PF03401">
    <property type="entry name" value="TctC"/>
    <property type="match status" value="1"/>
</dbReference>
<keyword evidence="2" id="KW-1185">Reference proteome</keyword>
<accession>A0A4U5JCA0</accession>
<evidence type="ECO:0000313" key="2">
    <source>
        <dbReference type="Proteomes" id="UP000308037"/>
    </source>
</evidence>
<dbReference type="PANTHER" id="PTHR42928:SF5">
    <property type="entry name" value="BLR1237 PROTEIN"/>
    <property type="match status" value="1"/>
</dbReference>
<evidence type="ECO:0008006" key="3">
    <source>
        <dbReference type="Google" id="ProtNLM"/>
    </source>
</evidence>
<evidence type="ECO:0000313" key="1">
    <source>
        <dbReference type="EMBL" id="TKR25468.1"/>
    </source>
</evidence>
<dbReference type="EMBL" id="QKNX01000003">
    <property type="protein sequence ID" value="TKR25468.1"/>
    <property type="molecule type" value="Genomic_DNA"/>
</dbReference>
<dbReference type="SUPFAM" id="SSF53850">
    <property type="entry name" value="Periplasmic binding protein-like II"/>
    <property type="match status" value="1"/>
</dbReference>
<dbReference type="InterPro" id="IPR005064">
    <property type="entry name" value="BUG"/>
</dbReference>
<dbReference type="AlphaFoldDB" id="A0A4U5JCA0"/>
<gene>
    <name evidence="1" type="ORF">DM868_08570</name>
</gene>
<protein>
    <recommendedName>
        <fullName evidence="3">Tripartite tricarboxylate transporter substrate binding protein</fullName>
    </recommendedName>
</protein>
<organism evidence="1 2">
    <name type="scientific">Natronomonas salsuginis</name>
    <dbReference type="NCBI Taxonomy" id="2217661"/>
    <lineage>
        <taxon>Archaea</taxon>
        <taxon>Methanobacteriati</taxon>
        <taxon>Methanobacteriota</taxon>
        <taxon>Stenosarchaea group</taxon>
        <taxon>Halobacteria</taxon>
        <taxon>Halobacteriales</taxon>
        <taxon>Natronomonadaceae</taxon>
        <taxon>Natronomonas</taxon>
    </lineage>
</organism>
<dbReference type="Gene3D" id="3.40.190.150">
    <property type="entry name" value="Bordetella uptake gene, domain 1"/>
    <property type="match status" value="1"/>
</dbReference>
<comment type="caution">
    <text evidence="1">The sequence shown here is derived from an EMBL/GenBank/DDBJ whole genome shotgun (WGS) entry which is preliminary data.</text>
</comment>
<reference evidence="1 2" key="1">
    <citation type="submission" date="2019-04" db="EMBL/GenBank/DDBJ databases">
        <title>Natronomonas sp. F20-122 a newhaloarchaeon isolated from a saline saltern of Isla Bacuta, Huelva, Spain.</title>
        <authorList>
            <person name="Duran-Viseras A."/>
            <person name="Sanchez-Porro C."/>
            <person name="Ventosa A."/>
        </authorList>
    </citation>
    <scope>NUCLEOTIDE SEQUENCE [LARGE SCALE GENOMIC DNA]</scope>
    <source>
        <strain evidence="1 2">F20-122</strain>
    </source>
</reference>
<dbReference type="OrthoDB" id="340746at2157"/>
<dbReference type="InterPro" id="IPR042100">
    <property type="entry name" value="Bug_dom1"/>
</dbReference>
<dbReference type="RefSeq" id="WP_137276467.1">
    <property type="nucleotide sequence ID" value="NZ_QKNX01000003.1"/>
</dbReference>
<proteinExistence type="predicted"/>
<dbReference type="Gene3D" id="3.40.190.10">
    <property type="entry name" value="Periplasmic binding protein-like II"/>
    <property type="match status" value="1"/>
</dbReference>